<dbReference type="OrthoDB" id="9803990at2"/>
<keyword evidence="1" id="KW-0378">Hydrolase</keyword>
<evidence type="ECO:0000313" key="3">
    <source>
        <dbReference type="EMBL" id="PTN10069.1"/>
    </source>
</evidence>
<organism evidence="3 4">
    <name type="scientific">Mangrovibacterium marinum</name>
    <dbReference type="NCBI Taxonomy" id="1639118"/>
    <lineage>
        <taxon>Bacteria</taxon>
        <taxon>Pseudomonadati</taxon>
        <taxon>Bacteroidota</taxon>
        <taxon>Bacteroidia</taxon>
        <taxon>Marinilabiliales</taxon>
        <taxon>Prolixibacteraceae</taxon>
        <taxon>Mangrovibacterium</taxon>
    </lineage>
</organism>
<reference evidence="3 4" key="1">
    <citation type="submission" date="2018-04" db="EMBL/GenBank/DDBJ databases">
        <title>Genomic Encyclopedia of Archaeal and Bacterial Type Strains, Phase II (KMG-II): from individual species to whole genera.</title>
        <authorList>
            <person name="Goeker M."/>
        </authorList>
    </citation>
    <scope>NUCLEOTIDE SEQUENCE [LARGE SCALE GENOMIC DNA]</scope>
    <source>
        <strain evidence="3 4">DSM 28823</strain>
    </source>
</reference>
<dbReference type="InterPro" id="IPR050300">
    <property type="entry name" value="GDXG_lipolytic_enzyme"/>
</dbReference>
<dbReference type="SUPFAM" id="SSF53474">
    <property type="entry name" value="alpha/beta-Hydrolases"/>
    <property type="match status" value="1"/>
</dbReference>
<dbReference type="RefSeq" id="WP_107820862.1">
    <property type="nucleotide sequence ID" value="NZ_OY782574.1"/>
</dbReference>
<protein>
    <submittedName>
        <fullName evidence="3">Acetyl esterase/lipase</fullName>
    </submittedName>
</protein>
<comment type="caution">
    <text evidence="3">The sequence shown here is derived from an EMBL/GenBank/DDBJ whole genome shotgun (WGS) entry which is preliminary data.</text>
</comment>
<feature type="domain" description="BD-FAE-like" evidence="2">
    <location>
        <begin position="49"/>
        <end position="170"/>
    </location>
</feature>
<dbReference type="InterPro" id="IPR029058">
    <property type="entry name" value="AB_hydrolase_fold"/>
</dbReference>
<dbReference type="Gene3D" id="3.40.50.1820">
    <property type="entry name" value="alpha/beta hydrolase"/>
    <property type="match status" value="1"/>
</dbReference>
<dbReference type="PANTHER" id="PTHR48081">
    <property type="entry name" value="AB HYDROLASE SUPERFAMILY PROTEIN C4A8.06C"/>
    <property type="match status" value="1"/>
</dbReference>
<name>A0A2T5C5A3_9BACT</name>
<dbReference type="EMBL" id="QAAD01000002">
    <property type="protein sequence ID" value="PTN10069.1"/>
    <property type="molecule type" value="Genomic_DNA"/>
</dbReference>
<evidence type="ECO:0000259" key="2">
    <source>
        <dbReference type="Pfam" id="PF20434"/>
    </source>
</evidence>
<dbReference type="AlphaFoldDB" id="A0A2T5C5A3"/>
<keyword evidence="4" id="KW-1185">Reference proteome</keyword>
<accession>A0A2T5C5A3</accession>
<proteinExistence type="predicted"/>
<dbReference type="Proteomes" id="UP000243525">
    <property type="component" value="Unassembled WGS sequence"/>
</dbReference>
<dbReference type="Pfam" id="PF20434">
    <property type="entry name" value="BD-FAE"/>
    <property type="match status" value="1"/>
</dbReference>
<evidence type="ECO:0000256" key="1">
    <source>
        <dbReference type="ARBA" id="ARBA00022801"/>
    </source>
</evidence>
<sequence>MNYTSCLLCLLLLVWKPSLSQERYREQIADSVVMDTYSYAEKDEQVLDLDLYQPAFDGAYDRPVLVYIHGGGFAGGARNEAYIVDFCRQMAACGYVVASVDYRLTRAGKDTGFGCECPAEEKLNSFQSAVEDVQDATYFLIERWEQFAIDPHQIILAGSSAGAETALNTAFQPPYCYGLDSGPVSYAGVISMAGAIPDTSLIYNDSAVPALLFHGTDDELVPYATAPHHFCDETAPGYLLLDGSQTIAERLQQLDKPYWFFTLCGVDHQVYRSAMTDYRDEIIQFCYDYVLKGSAEQRNTVVEQQQSTHKFAFNRCNSDDDDTRE</sequence>
<evidence type="ECO:0000313" key="4">
    <source>
        <dbReference type="Proteomes" id="UP000243525"/>
    </source>
</evidence>
<dbReference type="InterPro" id="IPR049492">
    <property type="entry name" value="BD-FAE-like_dom"/>
</dbReference>
<dbReference type="GO" id="GO:0016787">
    <property type="term" value="F:hydrolase activity"/>
    <property type="evidence" value="ECO:0007669"/>
    <property type="project" value="UniProtKB-KW"/>
</dbReference>
<gene>
    <name evidence="3" type="ORF">C8N47_10252</name>
</gene>